<proteinExistence type="predicted"/>
<evidence type="ECO:0000313" key="1">
    <source>
        <dbReference type="EMBL" id="KAF0774829.1"/>
    </source>
</evidence>
<accession>A0A6A5AWG4</accession>
<dbReference type="Proteomes" id="UP000469452">
    <property type="component" value="Unassembled WGS sequence"/>
</dbReference>
<feature type="non-terminal residue" evidence="1">
    <location>
        <position position="195"/>
    </location>
</feature>
<organism evidence="1 2">
    <name type="scientific">Aphanomyces astaci</name>
    <name type="common">Crayfish plague agent</name>
    <dbReference type="NCBI Taxonomy" id="112090"/>
    <lineage>
        <taxon>Eukaryota</taxon>
        <taxon>Sar</taxon>
        <taxon>Stramenopiles</taxon>
        <taxon>Oomycota</taxon>
        <taxon>Saprolegniomycetes</taxon>
        <taxon>Saprolegniales</taxon>
        <taxon>Verrucalvaceae</taxon>
        <taxon>Aphanomyces</taxon>
    </lineage>
</organism>
<dbReference type="EMBL" id="VJMI01003085">
    <property type="protein sequence ID" value="KAF0774829.1"/>
    <property type="molecule type" value="Genomic_DNA"/>
</dbReference>
<sequence length="195" mass="21309">MRACHSKAHQQDLQLNPITSQLSFFDHYNMVKFAVIAAVGAFATAKISPSIHRHLEANHDVDVVVEFRDGNQPALRAANLETATIQTRGARIAHRAAVELLSSQPEAFTTRVESFYINGNMHVYGANRIVLDELAKLDNVAHIRLPVVVDLPVINDEDDNVVGLPVLDLLSNSTSVQAANEWGVNLISAPTVWAG</sequence>
<name>A0A6A5AWG4_APHAT</name>
<dbReference type="AlphaFoldDB" id="A0A6A5AWG4"/>
<gene>
    <name evidence="1" type="ORF">AaE_001471</name>
</gene>
<comment type="caution">
    <text evidence="1">The sequence shown here is derived from an EMBL/GenBank/DDBJ whole genome shotgun (WGS) entry which is preliminary data.</text>
</comment>
<reference evidence="1 2" key="1">
    <citation type="submission" date="2019-06" db="EMBL/GenBank/DDBJ databases">
        <title>Genomics analysis of Aphanomyces spp. identifies a new class of oomycete effector associated with host adaptation.</title>
        <authorList>
            <person name="Gaulin E."/>
        </authorList>
    </citation>
    <scope>NUCLEOTIDE SEQUENCE [LARGE SCALE GENOMIC DNA]</scope>
    <source>
        <strain evidence="1 2">E</strain>
    </source>
</reference>
<evidence type="ECO:0000313" key="2">
    <source>
        <dbReference type="Proteomes" id="UP000469452"/>
    </source>
</evidence>
<protein>
    <submittedName>
        <fullName evidence="1">Uncharacterized protein</fullName>
    </submittedName>
</protein>